<reference evidence="1 2" key="1">
    <citation type="submission" date="2019-12" db="EMBL/GenBank/DDBJ databases">
        <title>Rhizobium genotypes associated with high levels of biological nitrogen fixation by grain legumes in a temperate-maritime cropping system.</title>
        <authorList>
            <person name="Maluk M."/>
            <person name="Francesc Ferrando Molina F."/>
            <person name="Lopez Del Egido L."/>
            <person name="Lafos M."/>
            <person name="Langarica-Fuentes A."/>
            <person name="Gebre Yohannes G."/>
            <person name="Young M.W."/>
            <person name="Martin P."/>
            <person name="Gantlett R."/>
            <person name="Kenicer G."/>
            <person name="Hawes C."/>
            <person name="Begg G.S."/>
            <person name="Quilliam R.S."/>
            <person name="Squire G.R."/>
            <person name="Poole P.S."/>
            <person name="Young P.W."/>
            <person name="Iannetta P.M."/>
            <person name="James E.K."/>
        </authorList>
    </citation>
    <scope>NUCLEOTIDE SEQUENCE [LARGE SCALE GENOMIC DNA]</scope>
    <source>
        <strain evidence="1 2">JHI1118</strain>
    </source>
</reference>
<proteinExistence type="predicted"/>
<gene>
    <name evidence="1" type="ORF">GR212_15315</name>
</gene>
<dbReference type="Proteomes" id="UP000483035">
    <property type="component" value="Unassembled WGS sequence"/>
</dbReference>
<protein>
    <submittedName>
        <fullName evidence="1">Uncharacterized protein</fullName>
    </submittedName>
</protein>
<name>A0A6L9U9G8_9HYPH</name>
<comment type="caution">
    <text evidence="1">The sequence shown here is derived from an EMBL/GenBank/DDBJ whole genome shotgun (WGS) entry which is preliminary data.</text>
</comment>
<dbReference type="EMBL" id="WUEY01000006">
    <property type="protein sequence ID" value="NEI70952.1"/>
    <property type="molecule type" value="Genomic_DNA"/>
</dbReference>
<evidence type="ECO:0000313" key="1">
    <source>
        <dbReference type="EMBL" id="NEI70952.1"/>
    </source>
</evidence>
<accession>A0A6L9U9G8</accession>
<organism evidence="1 2">
    <name type="scientific">Rhizobium lusitanum</name>
    <dbReference type="NCBI Taxonomy" id="293958"/>
    <lineage>
        <taxon>Bacteria</taxon>
        <taxon>Pseudomonadati</taxon>
        <taxon>Pseudomonadota</taxon>
        <taxon>Alphaproteobacteria</taxon>
        <taxon>Hyphomicrobiales</taxon>
        <taxon>Rhizobiaceae</taxon>
        <taxon>Rhizobium/Agrobacterium group</taxon>
        <taxon>Rhizobium</taxon>
    </lineage>
</organism>
<dbReference type="RefSeq" id="WP_163987438.1">
    <property type="nucleotide sequence ID" value="NZ_WUEY01000006.1"/>
</dbReference>
<dbReference type="AlphaFoldDB" id="A0A6L9U9G8"/>
<evidence type="ECO:0000313" key="2">
    <source>
        <dbReference type="Proteomes" id="UP000483035"/>
    </source>
</evidence>
<sequence>MTIVTPYSFADFADRLNIETVIWDIQRNDESSGTGDGRVWTAELAPPLWLATINLKQCSADQAKQAAARIRKLQGSRLAFFLYDPLSRFPQADPDGARLGQNAVTINSLGADNASLSLAGLPPGYVLTVGDKLSFIFGSSVQRYAFHEISETVTAGSNGKTPEFGIFPNLAVGSATGISVALIKPFCKCVLFPGSHNPGTTGVDHTTTGATFKAIQKK</sequence>